<reference evidence="1" key="2">
    <citation type="journal article" date="2024" name="Plant">
        <title>Genomic evolution and insights into agronomic trait innovations of Sesamum species.</title>
        <authorList>
            <person name="Miao H."/>
            <person name="Wang L."/>
            <person name="Qu L."/>
            <person name="Liu H."/>
            <person name="Sun Y."/>
            <person name="Le M."/>
            <person name="Wang Q."/>
            <person name="Wei S."/>
            <person name="Zheng Y."/>
            <person name="Lin W."/>
            <person name="Duan Y."/>
            <person name="Cao H."/>
            <person name="Xiong S."/>
            <person name="Wang X."/>
            <person name="Wei L."/>
            <person name="Li C."/>
            <person name="Ma Q."/>
            <person name="Ju M."/>
            <person name="Zhao R."/>
            <person name="Li G."/>
            <person name="Mu C."/>
            <person name="Tian Q."/>
            <person name="Mei H."/>
            <person name="Zhang T."/>
            <person name="Gao T."/>
            <person name="Zhang H."/>
        </authorList>
    </citation>
    <scope>NUCLEOTIDE SEQUENCE</scope>
    <source>
        <strain evidence="1">KEN1</strain>
    </source>
</reference>
<dbReference type="AlphaFoldDB" id="A0AAW2X4E8"/>
<protein>
    <submittedName>
        <fullName evidence="1">Uncharacterized protein</fullName>
    </submittedName>
</protein>
<reference evidence="1" key="1">
    <citation type="submission" date="2020-06" db="EMBL/GenBank/DDBJ databases">
        <authorList>
            <person name="Li T."/>
            <person name="Hu X."/>
            <person name="Zhang T."/>
            <person name="Song X."/>
            <person name="Zhang H."/>
            <person name="Dai N."/>
            <person name="Sheng W."/>
            <person name="Hou X."/>
            <person name="Wei L."/>
        </authorList>
    </citation>
    <scope>NUCLEOTIDE SEQUENCE</scope>
    <source>
        <strain evidence="1">KEN1</strain>
        <tissue evidence="1">Leaf</tissue>
    </source>
</reference>
<sequence length="129" mass="15041">MRRWLQVDKNHINPYLVGWRNLRESILVRRLQGFVLLDLLIVSSSNGVPPFGRMPNCLPGWTWASWTSKKHFLLFGRNLLGLLLEGKPNRPFCVFLQFRLFGLARLWAFYLEPYHLMPPTLRGGGLPTH</sequence>
<proteinExistence type="predicted"/>
<organism evidence="1">
    <name type="scientific">Sesamum latifolium</name>
    <dbReference type="NCBI Taxonomy" id="2727402"/>
    <lineage>
        <taxon>Eukaryota</taxon>
        <taxon>Viridiplantae</taxon>
        <taxon>Streptophyta</taxon>
        <taxon>Embryophyta</taxon>
        <taxon>Tracheophyta</taxon>
        <taxon>Spermatophyta</taxon>
        <taxon>Magnoliopsida</taxon>
        <taxon>eudicotyledons</taxon>
        <taxon>Gunneridae</taxon>
        <taxon>Pentapetalae</taxon>
        <taxon>asterids</taxon>
        <taxon>lamiids</taxon>
        <taxon>Lamiales</taxon>
        <taxon>Pedaliaceae</taxon>
        <taxon>Sesamum</taxon>
    </lineage>
</organism>
<gene>
    <name evidence="1" type="ORF">Slati_1426200</name>
</gene>
<evidence type="ECO:0000313" key="1">
    <source>
        <dbReference type="EMBL" id="KAL0448698.1"/>
    </source>
</evidence>
<dbReference type="EMBL" id="JACGWN010000005">
    <property type="protein sequence ID" value="KAL0448698.1"/>
    <property type="molecule type" value="Genomic_DNA"/>
</dbReference>
<comment type="caution">
    <text evidence="1">The sequence shown here is derived from an EMBL/GenBank/DDBJ whole genome shotgun (WGS) entry which is preliminary data.</text>
</comment>
<accession>A0AAW2X4E8</accession>
<name>A0AAW2X4E8_9LAMI</name>